<dbReference type="AlphaFoldDB" id="A0A5C6S456"/>
<dbReference type="OrthoDB" id="796624at2"/>
<sequence length="293" mass="33359">MKFIFAFCEGPHDVAFLYKILKSEGYVSHNKKLGEYPAPINNFLVNEATHSSLEEVNLQSATQRLLPAEVMRKADPERLIFLYALGGDSRSAERLRILRFLQDSFAISDPDALFPGEEHNAAAIYFFDADEAGIQARFDIINRELTELWDEPTPLLSPEDLIAEVNGLQVGGFIFSANEQNTGKLEDALLPLMRLENEAIFDAAQAFLDEHYNADRCKKLRWRPDTETQVMQETRSSRRLKYDRDKSIIGIVGQLQQSGKGNGPIIRDTDFINLQKLQNHVVCQAIVRFIRRL</sequence>
<protein>
    <submittedName>
        <fullName evidence="1">Uncharacterized protein</fullName>
    </submittedName>
</protein>
<comment type="caution">
    <text evidence="1">The sequence shown here is derived from an EMBL/GenBank/DDBJ whole genome shotgun (WGS) entry which is preliminary data.</text>
</comment>
<evidence type="ECO:0000313" key="2">
    <source>
        <dbReference type="Proteomes" id="UP000321580"/>
    </source>
</evidence>
<evidence type="ECO:0000313" key="1">
    <source>
        <dbReference type="EMBL" id="TXB68332.1"/>
    </source>
</evidence>
<organism evidence="1 2">
    <name type="scientific">Phaeodactylibacter luteus</name>
    <dbReference type="NCBI Taxonomy" id="1564516"/>
    <lineage>
        <taxon>Bacteria</taxon>
        <taxon>Pseudomonadati</taxon>
        <taxon>Bacteroidota</taxon>
        <taxon>Saprospiria</taxon>
        <taxon>Saprospirales</taxon>
        <taxon>Haliscomenobacteraceae</taxon>
        <taxon>Phaeodactylibacter</taxon>
    </lineage>
</organism>
<keyword evidence="2" id="KW-1185">Reference proteome</keyword>
<dbReference type="Proteomes" id="UP000321580">
    <property type="component" value="Unassembled WGS sequence"/>
</dbReference>
<gene>
    <name evidence="1" type="ORF">FRY97_02840</name>
</gene>
<dbReference type="EMBL" id="VOOR01000004">
    <property type="protein sequence ID" value="TXB68332.1"/>
    <property type="molecule type" value="Genomic_DNA"/>
</dbReference>
<accession>A0A5C6S456</accession>
<reference evidence="1 2" key="1">
    <citation type="submission" date="2019-08" db="EMBL/GenBank/DDBJ databases">
        <title>Genome of Phaeodactylibacter luteus.</title>
        <authorList>
            <person name="Bowman J.P."/>
        </authorList>
    </citation>
    <scope>NUCLEOTIDE SEQUENCE [LARGE SCALE GENOMIC DNA]</scope>
    <source>
        <strain evidence="1 2">KCTC 42180</strain>
    </source>
</reference>
<name>A0A5C6S456_9BACT</name>
<proteinExistence type="predicted"/>
<dbReference type="RefSeq" id="WP_147165912.1">
    <property type="nucleotide sequence ID" value="NZ_VOOR01000004.1"/>
</dbReference>